<dbReference type="GO" id="GO:0002100">
    <property type="term" value="P:tRNA wobble adenosine to inosine editing"/>
    <property type="evidence" value="ECO:0007669"/>
    <property type="project" value="InterPro"/>
</dbReference>
<dbReference type="GO" id="GO:0052717">
    <property type="term" value="F:tRNA-specific adenosine-34 deaminase activity"/>
    <property type="evidence" value="ECO:0007669"/>
    <property type="project" value="UniProtKB-EC"/>
</dbReference>
<keyword evidence="4" id="KW-0819">tRNA processing</keyword>
<dbReference type="KEGG" id="dzi:111318421"/>
<dbReference type="CDD" id="cd01285">
    <property type="entry name" value="nucleoside_deaminase"/>
    <property type="match status" value="1"/>
</dbReference>
<feature type="compositionally biased region" description="Low complexity" evidence="9">
    <location>
        <begin position="283"/>
        <end position="295"/>
    </location>
</feature>
<evidence type="ECO:0000256" key="9">
    <source>
        <dbReference type="SAM" id="MobiDB-lite"/>
    </source>
</evidence>
<evidence type="ECO:0000259" key="10">
    <source>
        <dbReference type="PROSITE" id="PS51747"/>
    </source>
</evidence>
<evidence type="ECO:0000256" key="3">
    <source>
        <dbReference type="ARBA" id="ARBA00012740"/>
    </source>
</evidence>
<feature type="compositionally biased region" description="Basic and acidic residues" evidence="9">
    <location>
        <begin position="647"/>
        <end position="664"/>
    </location>
</feature>
<name>A0A6P6BIS6_DURZI</name>
<dbReference type="GO" id="GO:0009507">
    <property type="term" value="C:chloroplast"/>
    <property type="evidence" value="ECO:0007669"/>
    <property type="project" value="TreeGrafter"/>
</dbReference>
<dbReference type="Pfam" id="PF00383">
    <property type="entry name" value="dCMP_cyt_deam_1"/>
    <property type="match status" value="1"/>
</dbReference>
<dbReference type="GeneID" id="111318421"/>
<evidence type="ECO:0000313" key="11">
    <source>
        <dbReference type="Proteomes" id="UP000515121"/>
    </source>
</evidence>
<feature type="compositionally biased region" description="Basic and acidic residues" evidence="9">
    <location>
        <begin position="522"/>
        <end position="548"/>
    </location>
</feature>
<protein>
    <recommendedName>
        <fullName evidence="3">tRNA(adenine(34)) deaminase</fullName>
        <ecNumber evidence="3">3.5.4.33</ecNumber>
    </recommendedName>
</protein>
<feature type="region of interest" description="Disordered" evidence="9">
    <location>
        <begin position="626"/>
        <end position="697"/>
    </location>
</feature>
<keyword evidence="11" id="KW-1185">Reference proteome</keyword>
<keyword evidence="5" id="KW-0479">Metal-binding</keyword>
<sequence>MYNSYIFSSSVLSLRSNGSFSFSFNDYSSNLLNSSLEKTSPSSIPCSSCCSSCCCCCATLANAPDRLPITPRFLYGLGQSAIVRCSPSRRLILPAGNRCVLRFPGCCLDLVAFEVSTASMFARKTKGRFRCLVSEENSARYSLGGIDAAEAIISLLSEEVDGVCLGTGERNKSSYKTVEVENRKNYDSKCYSQKKKSEQGEKTRNFGNECNNGKKKRVQVEERGSHVYERCKEKNKNVGSRLLESDSKDEYESISIESREKSIKNAERESTLRAENRRGRTKSSSCSSYYSLSSSGDLEKDTELPEQEEQFVEESLSGHVMESIRNENSGTEGQVAVGFKRDNAGGNSVGWGLRKKSEKKLAGVSAEEIQSLAKSSQEYSIRVKNDGSDYVKRSNSQEQLDHNDWEIRKWPTQTNNQVIGQSESRRQSQDVREVSMIDVSDAGATSQKKQFTGGEANVKVSEIQDSAERISTLQRLSESRMKIEEEDTTLVQSRSESRMKILEEDTTVAQSSFQQTRKQHQKRGERISEKLELRRKSEHLSEINEAKNKKTSTLQSETQKKKQDDTSSLSFTSYPETKKQCVPKDQKPRQRIESRKGLQAVTNISVVHAENIEMVTDSQTSYGKRLIEHDSNFTSGLGLTSERSKRHNETSGRVEQTRSRKENGKPTSVSSSWEKAEEGSNSQASLSLVSEAQEQQSYVDLVESEKRGTEAVLMPSQSQVIAGGFLHNDSMTRISTQEASVETSESGFATSSMHSRGRTTFAHHKPFARERSETCGESLNLITHEDSQGSAQRLEESSLQFVGEFVEKVRHDVLTSEVQQEKRSSDFNLAYEVDKHGPNISGQYGKEESKMKKHDSRQSAKGSGEKGPSNEMWDVTEPSVQGPPGAEIPQGTSTSGHAVIKRSGGSLWSLMGDIIRLRWGSHAQTPSSAARSGGRISPNESVGSETWFSGRELDENSEENLRRERSSIALEVMSQLGQGTEGEGDVSDSMRSTDKIGHLEGNISPSSNILETMSASEVISLTSQKEKHDGSNIQVASSGKEVVQSSLPLPARGIRTSPVVEEIAETDKIEIHGSGSIRVMEQPFGARLTEASGSQGKDGELKQRKLQRTKQVPRDRFDEWEEAYALEREQRKIDELFMREALLEAKKAADSWEVPVGAVLVQHGKIIARGCNLVEELRDSTAHAEMICIREASSSLRSWRLVDTTLYVTLEPCPMCAGAILQARIDTLVWGAPNKLLGADGSWIRLFPDRRGGNGSELTDKPAAPVHPFHPKMTIRRGILATECADIMQQFFQLRRKNKEKKAEQAPSPSCLPITSHPSKIFTKMHDIFHVMFCL</sequence>
<evidence type="ECO:0000256" key="2">
    <source>
        <dbReference type="ARBA" id="ARBA00011738"/>
    </source>
</evidence>
<dbReference type="GO" id="GO:0046872">
    <property type="term" value="F:metal ion binding"/>
    <property type="evidence" value="ECO:0007669"/>
    <property type="project" value="UniProtKB-KW"/>
</dbReference>
<dbReference type="Proteomes" id="UP000515121">
    <property type="component" value="Unplaced"/>
</dbReference>
<feature type="region of interest" description="Disordered" evidence="9">
    <location>
        <begin position="1089"/>
        <end position="1108"/>
    </location>
</feature>
<comment type="subunit">
    <text evidence="2">Homodimer.</text>
</comment>
<dbReference type="EC" id="3.5.4.33" evidence="3"/>
<dbReference type="InterPro" id="IPR002125">
    <property type="entry name" value="CMP_dCMP_dom"/>
</dbReference>
<reference evidence="12" key="1">
    <citation type="submission" date="2025-08" db="UniProtKB">
        <authorList>
            <consortium name="RefSeq"/>
        </authorList>
    </citation>
    <scope>IDENTIFICATION</scope>
    <source>
        <tissue evidence="12">Fruit stalk</tissue>
    </source>
</reference>
<dbReference type="InterPro" id="IPR016193">
    <property type="entry name" value="Cytidine_deaminase-like"/>
</dbReference>
<feature type="region of interest" description="Disordered" evidence="9">
    <location>
        <begin position="238"/>
        <end position="316"/>
    </location>
</feature>
<dbReference type="FunFam" id="3.40.140.10:FF:000005">
    <property type="entry name" value="tRNA-specific adenosine deaminase"/>
    <property type="match status" value="1"/>
</dbReference>
<evidence type="ECO:0000256" key="6">
    <source>
        <dbReference type="ARBA" id="ARBA00022801"/>
    </source>
</evidence>
<accession>A0A6P6BIS6</accession>
<dbReference type="PANTHER" id="PTHR11079:SF179">
    <property type="entry name" value="TRNA(ADENINE(34)) DEAMINASE, CHLOROPLASTIC"/>
    <property type="match status" value="1"/>
</dbReference>
<keyword evidence="6" id="KW-0378">Hydrolase</keyword>
<feature type="compositionally biased region" description="Basic and acidic residues" evidence="9">
    <location>
        <begin position="195"/>
        <end position="204"/>
    </location>
</feature>
<feature type="compositionally biased region" description="Polar residues" evidence="9">
    <location>
        <begin position="938"/>
        <end position="947"/>
    </location>
</feature>
<feature type="compositionally biased region" description="Basic and acidic residues" evidence="9">
    <location>
        <begin position="243"/>
        <end position="278"/>
    </location>
</feature>
<comment type="catalytic activity">
    <reaction evidence="8">
        <text>adenosine(34) in tRNA + H2O + H(+) = inosine(34) in tRNA + NH4(+)</text>
        <dbReference type="Rhea" id="RHEA:43168"/>
        <dbReference type="Rhea" id="RHEA-COMP:10373"/>
        <dbReference type="Rhea" id="RHEA-COMP:10374"/>
        <dbReference type="ChEBI" id="CHEBI:15377"/>
        <dbReference type="ChEBI" id="CHEBI:15378"/>
        <dbReference type="ChEBI" id="CHEBI:28938"/>
        <dbReference type="ChEBI" id="CHEBI:74411"/>
        <dbReference type="ChEBI" id="CHEBI:82852"/>
        <dbReference type="EC" id="3.5.4.33"/>
    </reaction>
</comment>
<gene>
    <name evidence="12" type="primary">LOC111318421</name>
</gene>
<feature type="compositionally biased region" description="Basic and acidic residues" evidence="9">
    <location>
        <begin position="951"/>
        <end position="964"/>
    </location>
</feature>
<evidence type="ECO:0000256" key="4">
    <source>
        <dbReference type="ARBA" id="ARBA00022694"/>
    </source>
</evidence>
<dbReference type="Gene3D" id="3.40.140.10">
    <property type="entry name" value="Cytidine Deaminase, domain 2"/>
    <property type="match status" value="1"/>
</dbReference>
<comment type="cofactor">
    <cofactor evidence="1">
        <name>Zn(2+)</name>
        <dbReference type="ChEBI" id="CHEBI:29105"/>
    </cofactor>
</comment>
<dbReference type="PANTHER" id="PTHR11079">
    <property type="entry name" value="CYTOSINE DEAMINASE FAMILY MEMBER"/>
    <property type="match status" value="1"/>
</dbReference>
<evidence type="ECO:0000256" key="8">
    <source>
        <dbReference type="ARBA" id="ARBA00048045"/>
    </source>
</evidence>
<feature type="region of interest" description="Disordered" evidence="9">
    <location>
        <begin position="191"/>
        <end position="224"/>
    </location>
</feature>
<evidence type="ECO:0000256" key="7">
    <source>
        <dbReference type="ARBA" id="ARBA00022833"/>
    </source>
</evidence>
<dbReference type="PROSITE" id="PS51747">
    <property type="entry name" value="CYT_DCMP_DEAMINASES_2"/>
    <property type="match status" value="1"/>
</dbReference>
<proteinExistence type="inferred from homology"/>
<evidence type="ECO:0000313" key="12">
    <source>
        <dbReference type="RefSeq" id="XP_022777017.1"/>
    </source>
</evidence>
<feature type="compositionally biased region" description="Polar residues" evidence="9">
    <location>
        <begin position="566"/>
        <end position="575"/>
    </location>
</feature>
<keyword evidence="7" id="KW-0862">Zinc</keyword>
<dbReference type="OrthoDB" id="408702at2759"/>
<organism evidence="11 12">
    <name type="scientific">Durio zibethinus</name>
    <name type="common">Durian</name>
    <dbReference type="NCBI Taxonomy" id="66656"/>
    <lineage>
        <taxon>Eukaryota</taxon>
        <taxon>Viridiplantae</taxon>
        <taxon>Streptophyta</taxon>
        <taxon>Embryophyta</taxon>
        <taxon>Tracheophyta</taxon>
        <taxon>Spermatophyta</taxon>
        <taxon>Magnoliopsida</taxon>
        <taxon>eudicotyledons</taxon>
        <taxon>Gunneridae</taxon>
        <taxon>Pentapetalae</taxon>
        <taxon>rosids</taxon>
        <taxon>malvids</taxon>
        <taxon>Malvales</taxon>
        <taxon>Malvaceae</taxon>
        <taxon>Helicteroideae</taxon>
        <taxon>Durio</taxon>
    </lineage>
</organism>
<feature type="compositionally biased region" description="Basic and acidic residues" evidence="9">
    <location>
        <begin position="576"/>
        <end position="596"/>
    </location>
</feature>
<feature type="region of interest" description="Disordered" evidence="9">
    <location>
        <begin position="924"/>
        <end position="964"/>
    </location>
</feature>
<dbReference type="RefSeq" id="XP_022777017.1">
    <property type="nucleotide sequence ID" value="XM_022921282.1"/>
</dbReference>
<evidence type="ECO:0000256" key="5">
    <source>
        <dbReference type="ARBA" id="ARBA00022723"/>
    </source>
</evidence>
<evidence type="ECO:0000256" key="1">
    <source>
        <dbReference type="ARBA" id="ARBA00001947"/>
    </source>
</evidence>
<feature type="region of interest" description="Disordered" evidence="9">
    <location>
        <begin position="505"/>
        <end position="600"/>
    </location>
</feature>
<feature type="region of interest" description="Disordered" evidence="9">
    <location>
        <begin position="829"/>
        <end position="897"/>
    </location>
</feature>
<dbReference type="InterPro" id="IPR028883">
    <property type="entry name" value="tRNA_aden_deaminase"/>
</dbReference>
<dbReference type="HAMAP" id="MF_00972">
    <property type="entry name" value="tRNA_aden_deaminase"/>
    <property type="match status" value="1"/>
</dbReference>
<feature type="domain" description="CMP/dCMP-type deaminase" evidence="10">
    <location>
        <begin position="1132"/>
        <end position="1254"/>
    </location>
</feature>
<feature type="compositionally biased region" description="Polar residues" evidence="9">
    <location>
        <begin position="665"/>
        <end position="697"/>
    </location>
</feature>
<feature type="compositionally biased region" description="Polar residues" evidence="9">
    <location>
        <begin position="507"/>
        <end position="516"/>
    </location>
</feature>
<dbReference type="SUPFAM" id="SSF53927">
    <property type="entry name" value="Cytidine deaminase-like"/>
    <property type="match status" value="1"/>
</dbReference>